<dbReference type="Proteomes" id="UP000464754">
    <property type="component" value="Chromosome"/>
</dbReference>
<dbReference type="GO" id="GO:0005524">
    <property type="term" value="F:ATP binding"/>
    <property type="evidence" value="ECO:0007669"/>
    <property type="project" value="UniProtKB-KW"/>
</dbReference>
<keyword evidence="3 6" id="KW-0521">NADP</keyword>
<protein>
    <recommendedName>
        <fullName evidence="6">ADP-dependent (S)-NAD(P)H-hydrate dehydratase</fullName>
        <ecNumber evidence="6">4.2.1.136</ecNumber>
    </recommendedName>
    <alternativeName>
        <fullName evidence="6">ADP-dependent NAD(P)HX dehydratase</fullName>
    </alternativeName>
</protein>
<evidence type="ECO:0000313" key="8">
    <source>
        <dbReference type="EMBL" id="BBK23992.1"/>
    </source>
</evidence>
<dbReference type="InterPro" id="IPR000631">
    <property type="entry name" value="CARKD"/>
</dbReference>
<dbReference type="HAMAP" id="MF_01965">
    <property type="entry name" value="NADHX_dehydratase"/>
    <property type="match status" value="1"/>
</dbReference>
<dbReference type="CDD" id="cd01171">
    <property type="entry name" value="YXKO-related"/>
    <property type="match status" value="1"/>
</dbReference>
<dbReference type="GO" id="GO:0052856">
    <property type="term" value="F:NAD(P)HX epimerase activity"/>
    <property type="evidence" value="ECO:0007669"/>
    <property type="project" value="TreeGrafter"/>
</dbReference>
<feature type="binding site" evidence="6">
    <location>
        <position position="111"/>
    </location>
    <ligand>
        <name>(6S)-NADPHX</name>
        <dbReference type="ChEBI" id="CHEBI:64076"/>
    </ligand>
</feature>
<dbReference type="Pfam" id="PF01256">
    <property type="entry name" value="Carb_kinase"/>
    <property type="match status" value="1"/>
</dbReference>
<feature type="binding site" evidence="6">
    <location>
        <begin position="198"/>
        <end position="202"/>
    </location>
    <ligand>
        <name>AMP</name>
        <dbReference type="ChEBI" id="CHEBI:456215"/>
    </ligand>
</feature>
<keyword evidence="2 6" id="KW-0067">ATP-binding</keyword>
<dbReference type="SUPFAM" id="SSF53613">
    <property type="entry name" value="Ribokinase-like"/>
    <property type="match status" value="1"/>
</dbReference>
<evidence type="ECO:0000256" key="6">
    <source>
        <dbReference type="HAMAP-Rule" id="MF_01965"/>
    </source>
</evidence>
<sequence>MQILEEHFISEILPKRKEDSHKGTYGKCLMIGGSARMHGAITLCAKAALRSGIGTLTLFVPSCIREIISMKLDEAMLIPAPCNEEGYFSLEATSLLEKELSQFEFVVIGNGIGRGIGARKLLETVLFSHLPCIIDGDALYLLKDYKHLLHRDAAVLLTPHPKELSYLSAYPLEEIKIHREQILAAFCETYPNVCIIAKDAKTMIAYQKDFFLNVIGNHGLAKGGSGDVLCGICAGLYGQGKDMKTSAICGVYVHAKAADLLKESMSCTSMLPSDVIEKLSDVFCLLEKRENV</sequence>
<proteinExistence type="inferred from homology"/>
<feature type="binding site" evidence="6">
    <location>
        <position position="40"/>
    </location>
    <ligand>
        <name>(6S)-NADPHX</name>
        <dbReference type="ChEBI" id="CHEBI:64076"/>
    </ligand>
</feature>
<dbReference type="KEGG" id="aarg:Aargi30884_28950"/>
<comment type="similarity">
    <text evidence="6">Belongs to the NnrD/CARKD family.</text>
</comment>
<keyword evidence="9" id="KW-1185">Reference proteome</keyword>
<evidence type="ECO:0000256" key="2">
    <source>
        <dbReference type="ARBA" id="ARBA00022840"/>
    </source>
</evidence>
<organism evidence="8 9">
    <name type="scientific">Amedibacterium intestinale</name>
    <dbReference type="NCBI Taxonomy" id="2583452"/>
    <lineage>
        <taxon>Bacteria</taxon>
        <taxon>Bacillati</taxon>
        <taxon>Bacillota</taxon>
        <taxon>Erysipelotrichia</taxon>
        <taxon>Erysipelotrichales</taxon>
        <taxon>Erysipelotrichaceae</taxon>
        <taxon>Amedibacterium</taxon>
    </lineage>
</organism>
<dbReference type="EC" id="4.2.1.136" evidence="6"/>
<evidence type="ECO:0000256" key="5">
    <source>
        <dbReference type="ARBA" id="ARBA00023239"/>
    </source>
</evidence>
<keyword evidence="5 6" id="KW-0456">Lyase</keyword>
<gene>
    <name evidence="6" type="primary">nnrD</name>
    <name evidence="8" type="ORF">Aargi30884_28950</name>
</gene>
<accession>A0A6N4TPP4</accession>
<evidence type="ECO:0000256" key="4">
    <source>
        <dbReference type="ARBA" id="ARBA00023027"/>
    </source>
</evidence>
<feature type="domain" description="YjeF C-terminal" evidence="7">
    <location>
        <begin position="5"/>
        <end position="286"/>
    </location>
</feature>
<comment type="catalytic activity">
    <reaction evidence="6">
        <text>(6S)-NADHX + ADP = AMP + phosphate + NADH + H(+)</text>
        <dbReference type="Rhea" id="RHEA:32223"/>
        <dbReference type="ChEBI" id="CHEBI:15378"/>
        <dbReference type="ChEBI" id="CHEBI:43474"/>
        <dbReference type="ChEBI" id="CHEBI:57945"/>
        <dbReference type="ChEBI" id="CHEBI:64074"/>
        <dbReference type="ChEBI" id="CHEBI:456215"/>
        <dbReference type="ChEBI" id="CHEBI:456216"/>
        <dbReference type="EC" id="4.2.1.136"/>
    </reaction>
</comment>
<dbReference type="PROSITE" id="PS51383">
    <property type="entry name" value="YJEF_C_3"/>
    <property type="match status" value="1"/>
</dbReference>
<comment type="cofactor">
    <cofactor evidence="6">
        <name>Mg(2+)</name>
        <dbReference type="ChEBI" id="CHEBI:18420"/>
    </cofactor>
</comment>
<dbReference type="EMBL" id="AP019695">
    <property type="protein sequence ID" value="BBK23992.1"/>
    <property type="molecule type" value="Genomic_DNA"/>
</dbReference>
<dbReference type="GO" id="GO:0110051">
    <property type="term" value="P:metabolite repair"/>
    <property type="evidence" value="ECO:0007669"/>
    <property type="project" value="TreeGrafter"/>
</dbReference>
<keyword evidence="4 6" id="KW-0520">NAD</keyword>
<dbReference type="PANTHER" id="PTHR12592">
    <property type="entry name" value="ATP-DEPENDENT (S)-NAD(P)H-HYDRATE DEHYDRATASE FAMILY MEMBER"/>
    <property type="match status" value="1"/>
</dbReference>
<dbReference type="RefSeq" id="WP_115715529.1">
    <property type="nucleotide sequence ID" value="NZ_AP019695.1"/>
</dbReference>
<evidence type="ECO:0000259" key="7">
    <source>
        <dbReference type="PROSITE" id="PS51383"/>
    </source>
</evidence>
<dbReference type="PANTHER" id="PTHR12592:SF0">
    <property type="entry name" value="ATP-DEPENDENT (S)-NAD(P)H-HYDRATE DEHYDRATASE"/>
    <property type="match status" value="1"/>
</dbReference>
<keyword evidence="1 6" id="KW-0547">Nucleotide-binding</keyword>
<comment type="function">
    <text evidence="6">Catalyzes the dehydration of the S-form of NAD(P)HX at the expense of ADP, which is converted to AMP. Together with NAD(P)HX epimerase, which catalyzes the epimerization of the S- and R-forms, the enzyme allows the repair of both epimers of NAD(P)HX, a damaged form of NAD(P)H that is a result of enzymatic or heat-dependent hydration.</text>
</comment>
<feature type="binding site" evidence="6">
    <location>
        <position position="160"/>
    </location>
    <ligand>
        <name>(6S)-NADPHX</name>
        <dbReference type="ChEBI" id="CHEBI:64076"/>
    </ligand>
</feature>
<feature type="binding site" evidence="6">
    <location>
        <position position="227"/>
    </location>
    <ligand>
        <name>(6S)-NADPHX</name>
        <dbReference type="ChEBI" id="CHEBI:64076"/>
    </ligand>
</feature>
<dbReference type="NCBIfam" id="TIGR00196">
    <property type="entry name" value="yjeF_cterm"/>
    <property type="match status" value="1"/>
</dbReference>
<feature type="binding site" evidence="6">
    <location>
        <position position="226"/>
    </location>
    <ligand>
        <name>AMP</name>
        <dbReference type="ChEBI" id="CHEBI:456215"/>
    </ligand>
</feature>
<name>A0A6N4TPP4_9FIRM</name>
<dbReference type="GO" id="GO:0052855">
    <property type="term" value="F:ADP-dependent NAD(P)H-hydrate dehydratase activity"/>
    <property type="evidence" value="ECO:0007669"/>
    <property type="project" value="UniProtKB-UniRule"/>
</dbReference>
<reference evidence="9" key="1">
    <citation type="submission" date="2019-05" db="EMBL/GenBank/DDBJ databases">
        <title>Complete genome sequencing of Absiella argi strain JCM 30884.</title>
        <authorList>
            <person name="Sakamoto M."/>
            <person name="Murakami T."/>
            <person name="Mori H."/>
        </authorList>
    </citation>
    <scope>NUCLEOTIDE SEQUENCE [LARGE SCALE GENOMIC DNA]</scope>
    <source>
        <strain evidence="9">JCM 30884</strain>
    </source>
</reference>
<evidence type="ECO:0000256" key="1">
    <source>
        <dbReference type="ARBA" id="ARBA00022741"/>
    </source>
</evidence>
<evidence type="ECO:0000313" key="9">
    <source>
        <dbReference type="Proteomes" id="UP000464754"/>
    </source>
</evidence>
<dbReference type="AlphaFoldDB" id="A0A6N4TPP4"/>
<dbReference type="Gene3D" id="3.40.1190.20">
    <property type="match status" value="1"/>
</dbReference>
<evidence type="ECO:0000256" key="3">
    <source>
        <dbReference type="ARBA" id="ARBA00022857"/>
    </source>
</evidence>
<comment type="subunit">
    <text evidence="6">Homotetramer.</text>
</comment>
<comment type="catalytic activity">
    <reaction evidence="6">
        <text>(6S)-NADPHX + ADP = AMP + phosphate + NADPH + H(+)</text>
        <dbReference type="Rhea" id="RHEA:32235"/>
        <dbReference type="ChEBI" id="CHEBI:15378"/>
        <dbReference type="ChEBI" id="CHEBI:43474"/>
        <dbReference type="ChEBI" id="CHEBI:57783"/>
        <dbReference type="ChEBI" id="CHEBI:64076"/>
        <dbReference type="ChEBI" id="CHEBI:456215"/>
        <dbReference type="ChEBI" id="CHEBI:456216"/>
        <dbReference type="EC" id="4.2.1.136"/>
    </reaction>
</comment>
<dbReference type="GO" id="GO:0046496">
    <property type="term" value="P:nicotinamide nucleotide metabolic process"/>
    <property type="evidence" value="ECO:0007669"/>
    <property type="project" value="UniProtKB-UniRule"/>
</dbReference>
<dbReference type="InterPro" id="IPR029056">
    <property type="entry name" value="Ribokinase-like"/>
</dbReference>